<evidence type="ECO:0000259" key="2">
    <source>
        <dbReference type="Pfam" id="PF01965"/>
    </source>
</evidence>
<dbReference type="Pfam" id="PF01965">
    <property type="entry name" value="DJ-1_PfpI"/>
    <property type="match status" value="1"/>
</dbReference>
<protein>
    <submittedName>
        <fullName evidence="3">Type 1 glutamine amidotransferase</fullName>
    </submittedName>
</protein>
<dbReference type="InterPro" id="IPR029062">
    <property type="entry name" value="Class_I_gatase-like"/>
</dbReference>
<sequence length="180" mass="19419">MHDLKGKTIAILATDGFEQSELEEPKRRLEEQGATVHVISPDGSDSIRGWDKKDWGNAVQVDKPLGQARSSEYDALVLPGGVINPDNLRRESKALDLIKSFATDNKPVAAICHGPWLLVETGLAKGRKVTSWASLKTDLANAGGHWEDNEVVVDGNIITSRNPDDIPAFTDAIAKAVAAN</sequence>
<accession>A0A4Q1JSK4</accession>
<keyword evidence="3" id="KW-0315">Glutamine amidotransferase</keyword>
<dbReference type="SUPFAM" id="SSF52317">
    <property type="entry name" value="Class I glutamine amidotransferase-like"/>
    <property type="match status" value="1"/>
</dbReference>
<comment type="caution">
    <text evidence="3">The sequence shown here is derived from an EMBL/GenBank/DDBJ whole genome shotgun (WGS) entry which is preliminary data.</text>
</comment>
<dbReference type="Gene3D" id="3.40.50.880">
    <property type="match status" value="1"/>
</dbReference>
<dbReference type="OrthoDB" id="9792284at2"/>
<dbReference type="Proteomes" id="UP000289784">
    <property type="component" value="Unassembled WGS sequence"/>
</dbReference>
<dbReference type="InterPro" id="IPR002818">
    <property type="entry name" value="DJ-1/PfpI"/>
</dbReference>
<dbReference type="AlphaFoldDB" id="A0A4Q1JSK4"/>
<reference evidence="3 4" key="1">
    <citation type="submission" date="2019-01" db="EMBL/GenBank/DDBJ databases">
        <title>Pseudoxanthomonas composti sp. nov., isolated from compost.</title>
        <authorList>
            <person name="Yang G."/>
        </authorList>
    </citation>
    <scope>NUCLEOTIDE SEQUENCE [LARGE SCALE GENOMIC DNA]</scope>
    <source>
        <strain evidence="3 4">GSS15</strain>
    </source>
</reference>
<dbReference type="GO" id="GO:0016740">
    <property type="term" value="F:transferase activity"/>
    <property type="evidence" value="ECO:0007669"/>
    <property type="project" value="UniProtKB-KW"/>
</dbReference>
<dbReference type="InterPro" id="IPR006286">
    <property type="entry name" value="C56_PfpI-like"/>
</dbReference>
<gene>
    <name evidence="3" type="ORF">EPA99_17295</name>
</gene>
<comment type="similarity">
    <text evidence="1">Belongs to the peptidase C56 family.</text>
</comment>
<organism evidence="3 4">
    <name type="scientific">Pseudoxanthomonas composti</name>
    <dbReference type="NCBI Taxonomy" id="2137479"/>
    <lineage>
        <taxon>Bacteria</taxon>
        <taxon>Pseudomonadati</taxon>
        <taxon>Pseudomonadota</taxon>
        <taxon>Gammaproteobacteria</taxon>
        <taxon>Lysobacterales</taxon>
        <taxon>Lysobacteraceae</taxon>
        <taxon>Pseudoxanthomonas</taxon>
    </lineage>
</organism>
<dbReference type="RefSeq" id="WP_129472507.1">
    <property type="nucleotide sequence ID" value="NZ_SAWZ01000013.1"/>
</dbReference>
<name>A0A4Q1JSK4_9GAMM</name>
<evidence type="ECO:0000313" key="4">
    <source>
        <dbReference type="Proteomes" id="UP000289784"/>
    </source>
</evidence>
<dbReference type="PANTHER" id="PTHR42733">
    <property type="entry name" value="DJ-1 PROTEIN"/>
    <property type="match status" value="1"/>
</dbReference>
<dbReference type="NCBIfam" id="TIGR01382">
    <property type="entry name" value="PfpI"/>
    <property type="match status" value="1"/>
</dbReference>
<evidence type="ECO:0000256" key="1">
    <source>
        <dbReference type="ARBA" id="ARBA00008542"/>
    </source>
</evidence>
<dbReference type="CDD" id="cd03134">
    <property type="entry name" value="GATase1_PfpI_like"/>
    <property type="match status" value="1"/>
</dbReference>
<dbReference type="PANTHER" id="PTHR42733:SF12">
    <property type="entry name" value="PROTEINASE"/>
    <property type="match status" value="1"/>
</dbReference>
<proteinExistence type="inferred from homology"/>
<evidence type="ECO:0000313" key="3">
    <source>
        <dbReference type="EMBL" id="RXQ99880.1"/>
    </source>
</evidence>
<feature type="domain" description="DJ-1/PfpI" evidence="2">
    <location>
        <begin position="7"/>
        <end position="175"/>
    </location>
</feature>
<dbReference type="PROSITE" id="PS51276">
    <property type="entry name" value="PEPTIDASE_C56_PFPI"/>
    <property type="match status" value="1"/>
</dbReference>
<keyword evidence="4" id="KW-1185">Reference proteome</keyword>
<dbReference type="EMBL" id="SAWZ01000013">
    <property type="protein sequence ID" value="RXQ99880.1"/>
    <property type="molecule type" value="Genomic_DNA"/>
</dbReference>
<keyword evidence="3" id="KW-0808">Transferase</keyword>